<dbReference type="PANTHER" id="PTHR22975">
    <property type="entry name" value="UBIQUITIN SPECIFIC PROTEINASE"/>
    <property type="match status" value="1"/>
</dbReference>
<evidence type="ECO:0000256" key="1">
    <source>
        <dbReference type="ARBA" id="ARBA00022786"/>
    </source>
</evidence>
<dbReference type="AlphaFoldDB" id="A0ABC8J892"/>
<dbReference type="EMBL" id="CAKOAT010067377">
    <property type="protein sequence ID" value="CAH8307545.1"/>
    <property type="molecule type" value="Genomic_DNA"/>
</dbReference>
<name>A0ABC8J892_ERUVS</name>
<dbReference type="PANTHER" id="PTHR22975:SF9">
    <property type="entry name" value="ECHINUS SPLICE FORM 3"/>
    <property type="match status" value="1"/>
</dbReference>
<evidence type="ECO:0000313" key="5">
    <source>
        <dbReference type="EMBL" id="CAH8307545.1"/>
    </source>
</evidence>
<evidence type="ECO:0000259" key="4">
    <source>
        <dbReference type="Pfam" id="PF00443"/>
    </source>
</evidence>
<evidence type="ECO:0000256" key="2">
    <source>
        <dbReference type="ARBA" id="ARBA00022801"/>
    </source>
</evidence>
<keyword evidence="2" id="KW-0378">Hydrolase</keyword>
<evidence type="ECO:0000256" key="3">
    <source>
        <dbReference type="SAM" id="MobiDB-lite"/>
    </source>
</evidence>
<dbReference type="Pfam" id="PF00443">
    <property type="entry name" value="UCH"/>
    <property type="match status" value="1"/>
</dbReference>
<dbReference type="Gene3D" id="3.90.70.10">
    <property type="entry name" value="Cysteine proteinases"/>
    <property type="match status" value="1"/>
</dbReference>
<sequence>MEPSKVQQAEKTKETDQEPPMMDAEEPNDACVSALNMIFESLMRTTIFSSDLAITIFPEQHERFVENYLNHFYHLFLNKLSLLEENVGVSEILITVLEILHGWNSHIQFEDLVKMKCVRCKMVTQYPPEPSFGLFINATSLRETKSAFEYFTFERIIKFIKINSTMTPCKTEGCEKLSYVVDHIIPKLPSVFTIALGWENNETEEEILATTSVLATEIDISKIYKYEGESPQTKYNLVSMVCSHGDQYACVAYGNDRWVCYYPFEQEVMGDWGSVIDTFVRLNMRPEILFFENDMQRKQIVKLQINTPIAVKNRVIEKWHQLQMFLLFLQPQS</sequence>
<dbReference type="InterPro" id="IPR001394">
    <property type="entry name" value="Peptidase_C19_UCH"/>
</dbReference>
<dbReference type="Proteomes" id="UP001642260">
    <property type="component" value="Unassembled WGS sequence"/>
</dbReference>
<comment type="caution">
    <text evidence="5">The sequence shown here is derived from an EMBL/GenBank/DDBJ whole genome shotgun (WGS) entry which is preliminary data.</text>
</comment>
<evidence type="ECO:0000313" key="6">
    <source>
        <dbReference type="Proteomes" id="UP001642260"/>
    </source>
</evidence>
<keyword evidence="1" id="KW-0833">Ubl conjugation pathway</keyword>
<gene>
    <name evidence="5" type="ORF">ERUC_LOCUS4961</name>
</gene>
<organism evidence="5 6">
    <name type="scientific">Eruca vesicaria subsp. sativa</name>
    <name type="common">Garden rocket</name>
    <name type="synonym">Eruca sativa</name>
    <dbReference type="NCBI Taxonomy" id="29727"/>
    <lineage>
        <taxon>Eukaryota</taxon>
        <taxon>Viridiplantae</taxon>
        <taxon>Streptophyta</taxon>
        <taxon>Embryophyta</taxon>
        <taxon>Tracheophyta</taxon>
        <taxon>Spermatophyta</taxon>
        <taxon>Magnoliopsida</taxon>
        <taxon>eudicotyledons</taxon>
        <taxon>Gunneridae</taxon>
        <taxon>Pentapetalae</taxon>
        <taxon>rosids</taxon>
        <taxon>malvids</taxon>
        <taxon>Brassicales</taxon>
        <taxon>Brassicaceae</taxon>
        <taxon>Brassiceae</taxon>
        <taxon>Eruca</taxon>
    </lineage>
</organism>
<protein>
    <recommendedName>
        <fullName evidence="4">Peptidase C19 ubiquitin carboxyl-terminal hydrolase domain-containing protein</fullName>
    </recommendedName>
</protein>
<dbReference type="SUPFAM" id="SSF54001">
    <property type="entry name" value="Cysteine proteinases"/>
    <property type="match status" value="1"/>
</dbReference>
<dbReference type="InterPro" id="IPR038765">
    <property type="entry name" value="Papain-like_cys_pep_sf"/>
</dbReference>
<keyword evidence="6" id="KW-1185">Reference proteome</keyword>
<feature type="domain" description="Peptidase C19 ubiquitin carboxyl-terminal hydrolase" evidence="4">
    <location>
        <begin position="114"/>
        <end position="261"/>
    </location>
</feature>
<reference evidence="5 6" key="1">
    <citation type="submission" date="2022-03" db="EMBL/GenBank/DDBJ databases">
        <authorList>
            <person name="Macdonald S."/>
            <person name="Ahmed S."/>
            <person name="Newling K."/>
        </authorList>
    </citation>
    <scope>NUCLEOTIDE SEQUENCE [LARGE SCALE GENOMIC DNA]</scope>
</reference>
<dbReference type="InterPro" id="IPR052398">
    <property type="entry name" value="Ubiquitin_hydrolase_53/54"/>
</dbReference>
<accession>A0ABC8J892</accession>
<dbReference type="GO" id="GO:0016787">
    <property type="term" value="F:hydrolase activity"/>
    <property type="evidence" value="ECO:0007669"/>
    <property type="project" value="UniProtKB-KW"/>
</dbReference>
<proteinExistence type="predicted"/>
<feature type="region of interest" description="Disordered" evidence="3">
    <location>
        <begin position="1"/>
        <end position="26"/>
    </location>
</feature>